<protein>
    <submittedName>
        <fullName evidence="2">Uncharacterized protein</fullName>
    </submittedName>
</protein>
<dbReference type="AlphaFoldDB" id="A0A450WWS7"/>
<evidence type="ECO:0000256" key="1">
    <source>
        <dbReference type="SAM" id="Phobius"/>
    </source>
</evidence>
<dbReference type="EMBL" id="CAADFK010000254">
    <property type="protein sequence ID" value="VFK21419.1"/>
    <property type="molecule type" value="Genomic_DNA"/>
</dbReference>
<accession>A0A450WWS7</accession>
<sequence length="219" mass="25099">MRTFVPHYRKRISPLIRQVKKIPPTPLRFAGDLYIILHKVIYMDNLRSELIESQKARIGFIKWKLLLVSGIGAAGLGFTKSESIPYSNLVLCCIPLVCAYTDLMCRHLSLRNMVIGQYIRTMVDKSGEYKLIINYEKFCHEARSIKLESNKTIGVFSLEGKVHKTSSLILSLLIILYSFVLQNITSIPLLISGILGVFLIFLIEYNYKKRKEELKKLSA</sequence>
<keyword evidence="1" id="KW-1133">Transmembrane helix</keyword>
<gene>
    <name evidence="2" type="ORF">BECKLPF1236B_GA0070989_12546</name>
</gene>
<reference evidence="2" key="1">
    <citation type="submission" date="2019-02" db="EMBL/GenBank/DDBJ databases">
        <authorList>
            <person name="Gruber-Vodicka R. H."/>
            <person name="Seah K. B. B."/>
        </authorList>
    </citation>
    <scope>NUCLEOTIDE SEQUENCE</scope>
    <source>
        <strain evidence="2">BECK_S313</strain>
    </source>
</reference>
<feature type="transmembrane region" description="Helical" evidence="1">
    <location>
        <begin position="187"/>
        <end position="207"/>
    </location>
</feature>
<organism evidence="2">
    <name type="scientific">Candidatus Kentrum sp. LPFa</name>
    <dbReference type="NCBI Taxonomy" id="2126335"/>
    <lineage>
        <taxon>Bacteria</taxon>
        <taxon>Pseudomonadati</taxon>
        <taxon>Pseudomonadota</taxon>
        <taxon>Gammaproteobacteria</taxon>
        <taxon>Candidatus Kentrum</taxon>
    </lineage>
</organism>
<proteinExistence type="predicted"/>
<keyword evidence="1" id="KW-0472">Membrane</keyword>
<name>A0A450WWS7_9GAMM</name>
<keyword evidence="1" id="KW-0812">Transmembrane</keyword>
<evidence type="ECO:0000313" key="2">
    <source>
        <dbReference type="EMBL" id="VFK21419.1"/>
    </source>
</evidence>